<dbReference type="InterPro" id="IPR030125">
    <property type="entry name" value="SPIN90/Ldb17"/>
</dbReference>
<accession>A0A401TAB6</accession>
<feature type="non-terminal residue" evidence="1">
    <location>
        <position position="1"/>
    </location>
</feature>
<evidence type="ECO:0000313" key="2">
    <source>
        <dbReference type="Proteomes" id="UP000287033"/>
    </source>
</evidence>
<dbReference type="PANTHER" id="PTHR13357">
    <property type="entry name" value="SH3 ADAPTER PROTEIN SPIN90 NCK INTERACTING PROTEIN WITH SH3 DOMAIN"/>
    <property type="match status" value="1"/>
</dbReference>
<dbReference type="OrthoDB" id="445362at2759"/>
<dbReference type="Proteomes" id="UP000287033">
    <property type="component" value="Unassembled WGS sequence"/>
</dbReference>
<evidence type="ECO:0000313" key="1">
    <source>
        <dbReference type="EMBL" id="GCC39554.1"/>
    </source>
</evidence>
<dbReference type="PANTHER" id="PTHR13357:SF1">
    <property type="entry name" value="NCK-INTERACTING PROTEIN WITH SH3 DOMAIN"/>
    <property type="match status" value="1"/>
</dbReference>
<dbReference type="STRING" id="137246.A0A401TAB6"/>
<dbReference type="AlphaFoldDB" id="A0A401TAB6"/>
<name>A0A401TAB6_CHIPU</name>
<dbReference type="EMBL" id="BEZZ01025234">
    <property type="protein sequence ID" value="GCC39554.1"/>
    <property type="molecule type" value="Genomic_DNA"/>
</dbReference>
<gene>
    <name evidence="1" type="ORF">chiPu_0023692</name>
</gene>
<proteinExistence type="predicted"/>
<dbReference type="GO" id="GO:0006897">
    <property type="term" value="P:endocytosis"/>
    <property type="evidence" value="ECO:0007669"/>
    <property type="project" value="TreeGrafter"/>
</dbReference>
<reference evidence="1 2" key="1">
    <citation type="journal article" date="2018" name="Nat. Ecol. Evol.">
        <title>Shark genomes provide insights into elasmobranch evolution and the origin of vertebrates.</title>
        <authorList>
            <person name="Hara Y"/>
            <person name="Yamaguchi K"/>
            <person name="Onimaru K"/>
            <person name="Kadota M"/>
            <person name="Koyanagi M"/>
            <person name="Keeley SD"/>
            <person name="Tatsumi K"/>
            <person name="Tanaka K"/>
            <person name="Motone F"/>
            <person name="Kageyama Y"/>
            <person name="Nozu R"/>
            <person name="Adachi N"/>
            <person name="Nishimura O"/>
            <person name="Nakagawa R"/>
            <person name="Tanegashima C"/>
            <person name="Kiyatake I"/>
            <person name="Matsumoto R"/>
            <person name="Murakumo K"/>
            <person name="Nishida K"/>
            <person name="Terakita A"/>
            <person name="Kuratani S"/>
            <person name="Sato K"/>
            <person name="Hyodo S Kuraku.S."/>
        </authorList>
    </citation>
    <scope>NUCLEOTIDE SEQUENCE [LARGE SCALE GENOMIC DNA]</scope>
</reference>
<keyword evidence="2" id="KW-1185">Reference proteome</keyword>
<protein>
    <submittedName>
        <fullName evidence="1">Uncharacterized protein</fullName>
    </submittedName>
</protein>
<comment type="caution">
    <text evidence="1">The sequence shown here is derived from an EMBL/GenBank/DDBJ whole genome shotgun (WGS) entry which is preliminary data.</text>
</comment>
<dbReference type="GO" id="GO:0071933">
    <property type="term" value="F:Arp2/3 complex binding"/>
    <property type="evidence" value="ECO:0007669"/>
    <property type="project" value="TreeGrafter"/>
</dbReference>
<organism evidence="1 2">
    <name type="scientific">Chiloscyllium punctatum</name>
    <name type="common">Brownbanded bambooshark</name>
    <name type="synonym">Hemiscyllium punctatum</name>
    <dbReference type="NCBI Taxonomy" id="137246"/>
    <lineage>
        <taxon>Eukaryota</taxon>
        <taxon>Metazoa</taxon>
        <taxon>Chordata</taxon>
        <taxon>Craniata</taxon>
        <taxon>Vertebrata</taxon>
        <taxon>Chondrichthyes</taxon>
        <taxon>Elasmobranchii</taxon>
        <taxon>Galeomorphii</taxon>
        <taxon>Galeoidea</taxon>
        <taxon>Orectolobiformes</taxon>
        <taxon>Hemiscylliidae</taxon>
        <taxon>Chiloscyllium</taxon>
    </lineage>
</organism>
<sequence>EHRVTLRLFLLKCFGAMCNLDASIISTLANSVLPMELARDMQADTKEHQKLCYSALLLTMIFSMGEPLPYHHYGSAPGPDFQS</sequence>